<evidence type="ECO:0000313" key="2">
    <source>
        <dbReference type="EMBL" id="KAK4362368.1"/>
    </source>
</evidence>
<dbReference type="Gene3D" id="3.40.30.10">
    <property type="entry name" value="Glutaredoxin"/>
    <property type="match status" value="1"/>
</dbReference>
<organism evidence="2 3">
    <name type="scientific">Anisodus tanguticus</name>
    <dbReference type="NCBI Taxonomy" id="243964"/>
    <lineage>
        <taxon>Eukaryota</taxon>
        <taxon>Viridiplantae</taxon>
        <taxon>Streptophyta</taxon>
        <taxon>Embryophyta</taxon>
        <taxon>Tracheophyta</taxon>
        <taxon>Spermatophyta</taxon>
        <taxon>Magnoliopsida</taxon>
        <taxon>eudicotyledons</taxon>
        <taxon>Gunneridae</taxon>
        <taxon>Pentapetalae</taxon>
        <taxon>asterids</taxon>
        <taxon>lamiids</taxon>
        <taxon>Solanales</taxon>
        <taxon>Solanaceae</taxon>
        <taxon>Solanoideae</taxon>
        <taxon>Hyoscyameae</taxon>
        <taxon>Anisodus</taxon>
    </lineage>
</organism>
<dbReference type="Proteomes" id="UP001291623">
    <property type="component" value="Unassembled WGS sequence"/>
</dbReference>
<dbReference type="InterPro" id="IPR004045">
    <property type="entry name" value="Glutathione_S-Trfase_N"/>
</dbReference>
<reference evidence="2" key="1">
    <citation type="submission" date="2023-12" db="EMBL/GenBank/DDBJ databases">
        <title>Genome assembly of Anisodus tanguticus.</title>
        <authorList>
            <person name="Wang Y.-J."/>
        </authorList>
    </citation>
    <scope>NUCLEOTIDE SEQUENCE</scope>
    <source>
        <strain evidence="2">KB-2021</strain>
        <tissue evidence="2">Leaf</tissue>
    </source>
</reference>
<dbReference type="Pfam" id="PF02798">
    <property type="entry name" value="GST_N"/>
    <property type="match status" value="1"/>
</dbReference>
<evidence type="ECO:0000259" key="1">
    <source>
        <dbReference type="PROSITE" id="PS50404"/>
    </source>
</evidence>
<protein>
    <recommendedName>
        <fullName evidence="1">GST N-terminal domain-containing protein</fullName>
    </recommendedName>
</protein>
<dbReference type="AlphaFoldDB" id="A0AAE1S2J6"/>
<dbReference type="InterPro" id="IPR044628">
    <property type="entry name" value="EF-1-gamma_plant"/>
</dbReference>
<dbReference type="SUPFAM" id="SSF52833">
    <property type="entry name" value="Thioredoxin-like"/>
    <property type="match status" value="1"/>
</dbReference>
<name>A0AAE1S2J6_9SOLA</name>
<dbReference type="EMBL" id="JAVYJV010000009">
    <property type="protein sequence ID" value="KAK4362368.1"/>
    <property type="molecule type" value="Genomic_DNA"/>
</dbReference>
<sequence length="288" mass="32781">MISHASATHDNAFTELLVVAYARVQVELDKNFAMSVSNKLPEFLQLNPIGQVLLLDALDSLMFESNAIARYVTELKSDNPLLCNDFYAIEIAINIGQWLNPRLCCGLCISPDDVHARVLFHVSKVCARQFAYHFGLSVHFCALNVGFKFNGFTENSVAANCQLCEEMWLSVFRAFGWSENIPYKDDNTCYICFEPDFLGASLVIMSSQVAHDAQKGNKETVYVKMMASLLTPMKEWSEKMRRSYNENFSRCNVELMENILPLLGPENIRGRCSRTIKRYLQWHTIKSS</sequence>
<proteinExistence type="predicted"/>
<accession>A0AAE1S2J6</accession>
<gene>
    <name evidence="2" type="ORF">RND71_017609</name>
</gene>
<evidence type="ECO:0000313" key="3">
    <source>
        <dbReference type="Proteomes" id="UP001291623"/>
    </source>
</evidence>
<dbReference type="PROSITE" id="PS50404">
    <property type="entry name" value="GST_NTER"/>
    <property type="match status" value="1"/>
</dbReference>
<dbReference type="PANTHER" id="PTHR44372">
    <property type="entry name" value="ELONGATION FACTOR 1-GAMMA 1-RELATED"/>
    <property type="match status" value="1"/>
</dbReference>
<dbReference type="GO" id="GO:0004364">
    <property type="term" value="F:glutathione transferase activity"/>
    <property type="evidence" value="ECO:0007669"/>
    <property type="project" value="InterPro"/>
</dbReference>
<keyword evidence="3" id="KW-1185">Reference proteome</keyword>
<dbReference type="PANTHER" id="PTHR44372:SF1">
    <property type="entry name" value="ELONGATION FACTOR 1-GAMMA 3"/>
    <property type="match status" value="1"/>
</dbReference>
<feature type="domain" description="GST N-terminal" evidence="1">
    <location>
        <begin position="1"/>
        <end position="80"/>
    </location>
</feature>
<comment type="caution">
    <text evidence="2">The sequence shown here is derived from an EMBL/GenBank/DDBJ whole genome shotgun (WGS) entry which is preliminary data.</text>
</comment>
<dbReference type="InterPro" id="IPR036249">
    <property type="entry name" value="Thioredoxin-like_sf"/>
</dbReference>